<dbReference type="WBParaSite" id="jg8022.1">
    <property type="protein sequence ID" value="jg8022.1"/>
    <property type="gene ID" value="jg8022"/>
</dbReference>
<accession>A0A915ER12</accession>
<reference evidence="3" key="1">
    <citation type="submission" date="2022-11" db="UniProtKB">
        <authorList>
            <consortium name="WormBaseParasite"/>
        </authorList>
    </citation>
    <scope>IDENTIFICATION</scope>
</reference>
<keyword evidence="1" id="KW-0812">Transmembrane</keyword>
<dbReference type="Proteomes" id="UP000887574">
    <property type="component" value="Unplaced"/>
</dbReference>
<name>A0A915ER12_9BILA</name>
<sequence length="240" mass="27054">MSAKKPVVSSSDDQSGWDRIRDIYRLGSVSMEKDFCKTVASASFMAGAFTGGIIRHREAMSRFDTYAAGRIKGGSKNLARRKVDFGQMTMFVRNGFRGGLHMALLFTPVIVATTHITAYRNHFSPYIAPAAVITCGCVYALPLGLPGIVKAFKISLLPGFLATVAPYCYELYHGLESADSAYWHFKKYYEDEITKERQLAERVQEFKKKEGIWFNSVAERRLLEADRVAKENKEDEKYSD</sequence>
<protein>
    <submittedName>
        <fullName evidence="3">Uncharacterized protein</fullName>
    </submittedName>
</protein>
<feature type="transmembrane region" description="Helical" evidence="1">
    <location>
        <begin position="126"/>
        <end position="145"/>
    </location>
</feature>
<keyword evidence="1" id="KW-0472">Membrane</keyword>
<organism evidence="2 3">
    <name type="scientific">Ditylenchus dipsaci</name>
    <dbReference type="NCBI Taxonomy" id="166011"/>
    <lineage>
        <taxon>Eukaryota</taxon>
        <taxon>Metazoa</taxon>
        <taxon>Ecdysozoa</taxon>
        <taxon>Nematoda</taxon>
        <taxon>Chromadorea</taxon>
        <taxon>Rhabditida</taxon>
        <taxon>Tylenchina</taxon>
        <taxon>Tylenchomorpha</taxon>
        <taxon>Sphaerularioidea</taxon>
        <taxon>Anguinidae</taxon>
        <taxon>Anguininae</taxon>
        <taxon>Ditylenchus</taxon>
    </lineage>
</organism>
<proteinExistence type="predicted"/>
<keyword evidence="2" id="KW-1185">Reference proteome</keyword>
<dbReference type="AlphaFoldDB" id="A0A915ER12"/>
<evidence type="ECO:0000313" key="3">
    <source>
        <dbReference type="WBParaSite" id="jg8022.1"/>
    </source>
</evidence>
<evidence type="ECO:0000313" key="2">
    <source>
        <dbReference type="Proteomes" id="UP000887574"/>
    </source>
</evidence>
<feature type="transmembrane region" description="Helical" evidence="1">
    <location>
        <begin position="98"/>
        <end position="120"/>
    </location>
</feature>
<evidence type="ECO:0000256" key="1">
    <source>
        <dbReference type="SAM" id="Phobius"/>
    </source>
</evidence>
<keyword evidence="1" id="KW-1133">Transmembrane helix</keyword>